<dbReference type="SMART" id="SM00220">
    <property type="entry name" value="S_TKc"/>
    <property type="match status" value="1"/>
</dbReference>
<accession>A0A6J8DTD2</accession>
<dbReference type="SUPFAM" id="SSF52540">
    <property type="entry name" value="P-loop containing nucleoside triphosphate hydrolases"/>
    <property type="match status" value="1"/>
</dbReference>
<keyword evidence="4" id="KW-1133">Transmembrane helix</keyword>
<keyword evidence="4" id="KW-0472">Membrane</keyword>
<dbReference type="GO" id="GO:0004672">
    <property type="term" value="F:protein kinase activity"/>
    <property type="evidence" value="ECO:0007669"/>
    <property type="project" value="InterPro"/>
</dbReference>
<protein>
    <recommendedName>
        <fullName evidence="5">Protein kinase domain-containing protein</fullName>
    </recommendedName>
</protein>
<dbReference type="PANTHER" id="PTHR26392:SF92">
    <property type="entry name" value="PROTEIN KINASE DOMAIN-CONTAINING PROTEIN"/>
    <property type="match status" value="1"/>
</dbReference>
<dbReference type="InterPro" id="IPR017441">
    <property type="entry name" value="Protein_kinase_ATP_BS"/>
</dbReference>
<organism evidence="6 7">
    <name type="scientific">Mytilus coruscus</name>
    <name type="common">Sea mussel</name>
    <dbReference type="NCBI Taxonomy" id="42192"/>
    <lineage>
        <taxon>Eukaryota</taxon>
        <taxon>Metazoa</taxon>
        <taxon>Spiralia</taxon>
        <taxon>Lophotrochozoa</taxon>
        <taxon>Mollusca</taxon>
        <taxon>Bivalvia</taxon>
        <taxon>Autobranchia</taxon>
        <taxon>Pteriomorphia</taxon>
        <taxon>Mytilida</taxon>
        <taxon>Mytiloidea</taxon>
        <taxon>Mytilidae</taxon>
        <taxon>Mytilinae</taxon>
        <taxon>Mytilus</taxon>
    </lineage>
</organism>
<dbReference type="EMBL" id="CACVKT020007840">
    <property type="protein sequence ID" value="CAC5411329.1"/>
    <property type="molecule type" value="Genomic_DNA"/>
</dbReference>
<keyword evidence="7" id="KW-1185">Reference proteome</keyword>
<evidence type="ECO:0000313" key="6">
    <source>
        <dbReference type="EMBL" id="CAC5411329.1"/>
    </source>
</evidence>
<evidence type="ECO:0000256" key="4">
    <source>
        <dbReference type="SAM" id="Phobius"/>
    </source>
</evidence>
<dbReference type="Proteomes" id="UP000507470">
    <property type="component" value="Unassembled WGS sequence"/>
</dbReference>
<evidence type="ECO:0000313" key="7">
    <source>
        <dbReference type="Proteomes" id="UP000507470"/>
    </source>
</evidence>
<dbReference type="Gene3D" id="1.10.510.10">
    <property type="entry name" value="Transferase(Phosphotransferase) domain 1"/>
    <property type="match status" value="1"/>
</dbReference>
<keyword evidence="4" id="KW-0812">Transmembrane</keyword>
<dbReference type="PANTHER" id="PTHR26392">
    <property type="entry name" value="MITOGEN-ACTIVATED PROTEIN KINASE KINASE KINASE 7-RELATED"/>
    <property type="match status" value="1"/>
</dbReference>
<dbReference type="InterPro" id="IPR027417">
    <property type="entry name" value="P-loop_NTPase"/>
</dbReference>
<dbReference type="InterPro" id="IPR045063">
    <property type="entry name" value="Dynamin_N"/>
</dbReference>
<dbReference type="OrthoDB" id="4062651at2759"/>
<dbReference type="InterPro" id="IPR008271">
    <property type="entry name" value="Ser/Thr_kinase_AS"/>
</dbReference>
<reference evidence="6 7" key="1">
    <citation type="submission" date="2020-06" db="EMBL/GenBank/DDBJ databases">
        <authorList>
            <person name="Li R."/>
            <person name="Bekaert M."/>
        </authorList>
    </citation>
    <scope>NUCLEOTIDE SEQUENCE [LARGE SCALE GENOMIC DNA]</scope>
    <source>
        <strain evidence="7">wild</strain>
    </source>
</reference>
<evidence type="ECO:0000256" key="2">
    <source>
        <dbReference type="ARBA" id="ARBA00022840"/>
    </source>
</evidence>
<evidence type="ECO:0000259" key="5">
    <source>
        <dbReference type="PROSITE" id="PS50011"/>
    </source>
</evidence>
<sequence length="994" mass="115488">MSTDDKEKGEQWTPSYVLSTDDQVESDYVSGDCLPKEHILRSISDSKSDNNHRDAEQYNGYLESRKQCVCDIYDEIQKLISHSDIKEKLEEELSIDQFCDLSAVIGRHKEELMETGCPIVVTGETSAGKSSFINLLIGCKLLPYSVLSCTSNICRIRNRQEKALHVVDEHDTVTKLSLPPNIDTETMNEKLQEYVNPDDDQDCYKYVDIDWPIPILQDDAVIVDTPGIGTNSKLTSCLLDYLPKAIALIYVIKSNNAGGLQNDRLLKIFEVQRESKYVYKLDPNRAIFVCNMWDQISKKEENKVSAYIGQELKKCWPNFKEDQMFKLSAKKESKKIFANGPETGSESFKRILQRIIEMIHLGLEYKISSHLRWQDDFIKQVLRRIVRRITFSMKTEEEQIKIKRDVGEMFKKLKQKTKELKVQCKVTEEAKNKCTLISERLHAHLKSKETVSRIFMWSIKELPEYSQFDEIEYKARQMIIGRISDETSEWCQRNEIYNKELTDMFNAECRLIEEERQKIKDFLPCGVLSFDWEFKTHHDTINDNTHIPLFTKQEKIVLAVTFPLLLPLIVGAGIIALPIGAAFGLRTIIREKIRIRDYSTKKLKYMMNWTNEVLNEYNKDAIYKIISETYMKDFLERVKSVCEIVIPQQIEADEKYFSKFKNDTRSSNLIGKQCKPLENLCKAILGKVMLTLIDIEFCGNQIADGNIKNLKEMTGIGHGQFSDVRQVELKIDDKWEKAAVKTIRKPLHTAHSYAQLIEVENWRKLTHPNIVKLYGVGIKYSTQKKTFLQIFMEYCEDTLKDVVMKKREPLPCSRFRNISECISSWEFYVNIMCDVCQGLDHIHSREMVHKDLKLANILIKNGKAKIANVGMATEEISIQGFFTSSPSTMAPEIFQGKVKETSMDIYSVGIILWEMWYGRPGYTFPSRKNTEEYTYIARNITELSDFVINGNRPDFDVKFQPHRNLKFLMNICWNENPMDRPTAEFVLNKLRKMK</sequence>
<dbReference type="AlphaFoldDB" id="A0A6J8DTD2"/>
<dbReference type="PROSITE" id="PS00107">
    <property type="entry name" value="PROTEIN_KINASE_ATP"/>
    <property type="match status" value="1"/>
</dbReference>
<evidence type="ECO:0000256" key="1">
    <source>
        <dbReference type="ARBA" id="ARBA00022741"/>
    </source>
</evidence>
<dbReference type="Pfam" id="PF00350">
    <property type="entry name" value="Dynamin_N"/>
    <property type="match status" value="1"/>
</dbReference>
<dbReference type="PROSITE" id="PS00108">
    <property type="entry name" value="PROTEIN_KINASE_ST"/>
    <property type="match status" value="1"/>
</dbReference>
<dbReference type="InterPro" id="IPR000719">
    <property type="entry name" value="Prot_kinase_dom"/>
</dbReference>
<proteinExistence type="predicted"/>
<feature type="transmembrane region" description="Helical" evidence="4">
    <location>
        <begin position="556"/>
        <end position="585"/>
    </location>
</feature>
<feature type="domain" description="Protein kinase" evidence="5">
    <location>
        <begin position="710"/>
        <end position="994"/>
    </location>
</feature>
<name>A0A6J8DTD2_MYTCO</name>
<dbReference type="PROSITE" id="PS50011">
    <property type="entry name" value="PROTEIN_KINASE_DOM"/>
    <property type="match status" value="1"/>
</dbReference>
<keyword evidence="2 3" id="KW-0067">ATP-binding</keyword>
<keyword evidence="1 3" id="KW-0547">Nucleotide-binding</keyword>
<dbReference type="Gene3D" id="3.40.50.300">
    <property type="entry name" value="P-loop containing nucleotide triphosphate hydrolases"/>
    <property type="match status" value="1"/>
</dbReference>
<dbReference type="Pfam" id="PF00069">
    <property type="entry name" value="Pkinase"/>
    <property type="match status" value="1"/>
</dbReference>
<dbReference type="GO" id="GO:0005524">
    <property type="term" value="F:ATP binding"/>
    <property type="evidence" value="ECO:0007669"/>
    <property type="project" value="UniProtKB-UniRule"/>
</dbReference>
<dbReference type="SUPFAM" id="SSF56112">
    <property type="entry name" value="Protein kinase-like (PK-like)"/>
    <property type="match status" value="1"/>
</dbReference>
<feature type="binding site" evidence="3">
    <location>
        <position position="745"/>
    </location>
    <ligand>
        <name>ATP</name>
        <dbReference type="ChEBI" id="CHEBI:30616"/>
    </ligand>
</feature>
<evidence type="ECO:0000256" key="3">
    <source>
        <dbReference type="PROSITE-ProRule" id="PRU10141"/>
    </source>
</evidence>
<gene>
    <name evidence="6" type="ORF">MCOR_44436</name>
</gene>
<dbReference type="InterPro" id="IPR011009">
    <property type="entry name" value="Kinase-like_dom_sf"/>
</dbReference>